<evidence type="ECO:0000256" key="2">
    <source>
        <dbReference type="ARBA" id="ARBA00022723"/>
    </source>
</evidence>
<dbReference type="GO" id="GO:0005737">
    <property type="term" value="C:cytoplasm"/>
    <property type="evidence" value="ECO:0007669"/>
    <property type="project" value="TreeGrafter"/>
</dbReference>
<dbReference type="InterPro" id="IPR050251">
    <property type="entry name" value="HpcH-HpaI_aldolase"/>
</dbReference>
<dbReference type="GO" id="GO:0046872">
    <property type="term" value="F:metal ion binding"/>
    <property type="evidence" value="ECO:0007669"/>
    <property type="project" value="UniProtKB-KW"/>
</dbReference>
<gene>
    <name evidence="5" type="ORF">PoMZ_04355</name>
</gene>
<feature type="domain" description="HpcH/HpaI aldolase/citrate lyase" evidence="4">
    <location>
        <begin position="37"/>
        <end position="232"/>
    </location>
</feature>
<dbReference type="PANTHER" id="PTHR30502:SF0">
    <property type="entry name" value="PHOSPHOENOLPYRUVATE CARBOXYLASE FAMILY PROTEIN"/>
    <property type="match status" value="1"/>
</dbReference>
<dbReference type="PANTHER" id="PTHR30502">
    <property type="entry name" value="2-KETO-3-DEOXY-L-RHAMNONATE ALDOLASE"/>
    <property type="match status" value="1"/>
</dbReference>
<dbReference type="GO" id="GO:0016832">
    <property type="term" value="F:aldehyde-lyase activity"/>
    <property type="evidence" value="ECO:0007669"/>
    <property type="project" value="TreeGrafter"/>
</dbReference>
<evidence type="ECO:0000313" key="5">
    <source>
        <dbReference type="EMBL" id="QBZ59394.1"/>
    </source>
</evidence>
<sequence>MGMFANNLIRKAAAGQLCKASTRPPIPLQAFGVKAMAHPTIATLVKNAGYDSLFIDLEHSNLSISDASILSHASLNAGLTPFVRVPHQCGNGFVQRVLDGGAMGIIFPHVSSVEDAKAAVSISKYPPQGVRSMTGQLPIFNLEAVPQATVIAEGNTLGSTVLVMIEDKRAVANVDAIAAVPGVDVLLVGSNDLAIDLGAPGAFTTPEFRSALEAIAAACKKHGKIMALAGIYDQPEIQGWVVRNLGAKYLLCQQDTAVVASGALNALRAVELNVEKPAN</sequence>
<dbReference type="VEuPathDB" id="FungiDB:M_BR32_EuGene_00049051"/>
<proteinExistence type="inferred from homology"/>
<dbReference type="EMBL" id="CP034206">
    <property type="protein sequence ID" value="QBZ59394.1"/>
    <property type="molecule type" value="Genomic_DNA"/>
</dbReference>
<evidence type="ECO:0000259" key="4">
    <source>
        <dbReference type="Pfam" id="PF03328"/>
    </source>
</evidence>
<dbReference type="Pfam" id="PF03328">
    <property type="entry name" value="HpcH_HpaI"/>
    <property type="match status" value="1"/>
</dbReference>
<evidence type="ECO:0000256" key="3">
    <source>
        <dbReference type="ARBA" id="ARBA00023239"/>
    </source>
</evidence>
<organism evidence="5 6">
    <name type="scientific">Pyricularia oryzae</name>
    <name type="common">Rice blast fungus</name>
    <name type="synonym">Magnaporthe oryzae</name>
    <dbReference type="NCBI Taxonomy" id="318829"/>
    <lineage>
        <taxon>Eukaryota</taxon>
        <taxon>Fungi</taxon>
        <taxon>Dikarya</taxon>
        <taxon>Ascomycota</taxon>
        <taxon>Pezizomycotina</taxon>
        <taxon>Sordariomycetes</taxon>
        <taxon>Sordariomycetidae</taxon>
        <taxon>Magnaporthales</taxon>
        <taxon>Pyriculariaceae</taxon>
        <taxon>Pyricularia</taxon>
    </lineage>
</organism>
<dbReference type="Gene3D" id="3.20.20.60">
    <property type="entry name" value="Phosphoenolpyruvate-binding domains"/>
    <property type="match status" value="1"/>
</dbReference>
<protein>
    <recommendedName>
        <fullName evidence="4">HpcH/HpaI aldolase/citrate lyase domain-containing protein</fullName>
    </recommendedName>
</protein>
<comment type="similarity">
    <text evidence="1">Belongs to the HpcH/HpaI aldolase family.</text>
</comment>
<reference evidence="5 6" key="1">
    <citation type="journal article" date="2019" name="Mol. Biol. Evol.">
        <title>Blast fungal genomes show frequent chromosomal changes, gene gains and losses, and effector gene turnover.</title>
        <authorList>
            <person name="Gomez Luciano L.B."/>
            <person name="Jason Tsai I."/>
            <person name="Chuma I."/>
            <person name="Tosa Y."/>
            <person name="Chen Y.H."/>
            <person name="Li J.Y."/>
            <person name="Li M.Y."/>
            <person name="Jade Lu M.Y."/>
            <person name="Nakayashiki H."/>
            <person name="Li W.H."/>
        </authorList>
    </citation>
    <scope>NUCLEOTIDE SEQUENCE [LARGE SCALE GENOMIC DNA]</scope>
    <source>
        <strain evidence="5">MZ5-1-6</strain>
    </source>
</reference>
<dbReference type="InterPro" id="IPR040442">
    <property type="entry name" value="Pyrv_kinase-like_dom_sf"/>
</dbReference>
<dbReference type="SUPFAM" id="SSF51621">
    <property type="entry name" value="Phosphoenolpyruvate/pyruvate domain"/>
    <property type="match status" value="1"/>
</dbReference>
<accession>A0A4P7NDR9</accession>
<evidence type="ECO:0000256" key="1">
    <source>
        <dbReference type="ARBA" id="ARBA00005568"/>
    </source>
</evidence>
<name>A0A4P7NDR9_PYROR</name>
<keyword evidence="2" id="KW-0479">Metal-binding</keyword>
<dbReference type="Proteomes" id="UP000294847">
    <property type="component" value="Chromosome 3"/>
</dbReference>
<dbReference type="InterPro" id="IPR015813">
    <property type="entry name" value="Pyrv/PenolPyrv_kinase-like_dom"/>
</dbReference>
<evidence type="ECO:0000313" key="6">
    <source>
        <dbReference type="Proteomes" id="UP000294847"/>
    </source>
</evidence>
<keyword evidence="3" id="KW-0456">Lyase</keyword>
<dbReference type="AlphaFoldDB" id="A0A4P7NDR9"/>
<dbReference type="InterPro" id="IPR005000">
    <property type="entry name" value="Aldolase/citrate-lyase_domain"/>
</dbReference>